<sequence length="150" mass="17035">MADIIKRKDRGFLENILTLFVSILALAVIMFLAVSFLEQIQLKNIIDQTARRAVLQLETWGYLDEDTREELSAQLLEAGVCQGKIQVRGIRQSDGRWGEVTSFDPAVYGSKVEVQITGNVKWDFPFLTSGYLDENRSREIIRIQSSTGKH</sequence>
<evidence type="ECO:0000313" key="2">
    <source>
        <dbReference type="EMBL" id="MCU6763046.1"/>
    </source>
</evidence>
<comment type="caution">
    <text evidence="2">The sequence shown here is derived from an EMBL/GenBank/DDBJ whole genome shotgun (WGS) entry which is preliminary data.</text>
</comment>
<dbReference type="Proteomes" id="UP001652442">
    <property type="component" value="Unassembled WGS sequence"/>
</dbReference>
<name>A0ABT2TMN0_9FIRM</name>
<gene>
    <name evidence="2" type="ORF">OCV88_12035</name>
</gene>
<organism evidence="2 3">
    <name type="scientific">Brotonthovivens ammoniilytica</name>
    <dbReference type="NCBI Taxonomy" id="2981725"/>
    <lineage>
        <taxon>Bacteria</taxon>
        <taxon>Bacillati</taxon>
        <taxon>Bacillota</taxon>
        <taxon>Clostridia</taxon>
        <taxon>Lachnospirales</taxon>
        <taxon>Lachnospiraceae</taxon>
        <taxon>Brotonthovivens</taxon>
    </lineage>
</organism>
<keyword evidence="1" id="KW-0812">Transmembrane</keyword>
<dbReference type="EMBL" id="JAOQJQ010000005">
    <property type="protein sequence ID" value="MCU6763046.1"/>
    <property type="molecule type" value="Genomic_DNA"/>
</dbReference>
<evidence type="ECO:0000256" key="1">
    <source>
        <dbReference type="SAM" id="Phobius"/>
    </source>
</evidence>
<evidence type="ECO:0000313" key="3">
    <source>
        <dbReference type="Proteomes" id="UP001652442"/>
    </source>
</evidence>
<dbReference type="RefSeq" id="WP_158425702.1">
    <property type="nucleotide sequence ID" value="NZ_JAOQJQ010000005.1"/>
</dbReference>
<keyword evidence="1" id="KW-1133">Transmembrane helix</keyword>
<accession>A0ABT2TMN0</accession>
<proteinExistence type="predicted"/>
<feature type="transmembrane region" description="Helical" evidence="1">
    <location>
        <begin position="12"/>
        <end position="37"/>
    </location>
</feature>
<keyword evidence="1" id="KW-0472">Membrane</keyword>
<reference evidence="2 3" key="1">
    <citation type="journal article" date="2021" name="ISME Commun">
        <title>Automated analysis of genomic sequences facilitates high-throughput and comprehensive description of bacteria.</title>
        <authorList>
            <person name="Hitch T.C.A."/>
        </authorList>
    </citation>
    <scope>NUCLEOTIDE SEQUENCE [LARGE SCALE GENOMIC DNA]</scope>
    <source>
        <strain evidence="2 3">Sanger_109</strain>
    </source>
</reference>
<protein>
    <submittedName>
        <fullName evidence="2">Uncharacterized protein</fullName>
    </submittedName>
</protein>
<keyword evidence="3" id="KW-1185">Reference proteome</keyword>